<dbReference type="InterPro" id="IPR013431">
    <property type="entry name" value="Delta_60_rpt"/>
</dbReference>
<evidence type="ECO:0000256" key="1">
    <source>
        <dbReference type="SAM" id="SignalP"/>
    </source>
</evidence>
<dbReference type="RefSeq" id="WP_066406043.1">
    <property type="nucleotide sequence ID" value="NZ_CP011390.1"/>
</dbReference>
<proteinExistence type="predicted"/>
<accession>A0A172TYF4</accession>
<reference evidence="2 3" key="2">
    <citation type="journal article" date="2016" name="Int. J. Syst. Evol. Microbiol.">
        <title>Flavisolibacter tropicus sp. nov., isolated from tropical soil.</title>
        <authorList>
            <person name="Lee J.J."/>
            <person name="Kang M.S."/>
            <person name="Kim G.S."/>
            <person name="Lee C.S."/>
            <person name="Lim S."/>
            <person name="Lee J."/>
            <person name="Roh S.H."/>
            <person name="Kang H."/>
            <person name="Ha J.M."/>
            <person name="Bae S."/>
            <person name="Jung H.Y."/>
            <person name="Kim M.K."/>
        </authorList>
    </citation>
    <scope>NUCLEOTIDE SEQUENCE [LARGE SCALE GENOMIC DNA]</scope>
    <source>
        <strain evidence="2 3">LCS9</strain>
    </source>
</reference>
<dbReference type="Gene3D" id="2.60.40.10">
    <property type="entry name" value="Immunoglobulins"/>
    <property type="match status" value="1"/>
</dbReference>
<feature type="chain" id="PRO_5008001371" description="Delta-60 repeat protein" evidence="1">
    <location>
        <begin position="28"/>
        <end position="646"/>
    </location>
</feature>
<keyword evidence="1" id="KW-0732">Signal</keyword>
<dbReference type="Gene3D" id="2.80.10.50">
    <property type="match status" value="2"/>
</dbReference>
<reference evidence="3" key="1">
    <citation type="submission" date="2015-01" db="EMBL/GenBank/DDBJ databases">
        <title>Flavisolibacter sp./LCS9/ whole genome sequencing.</title>
        <authorList>
            <person name="Kim M.K."/>
            <person name="Srinivasan S."/>
            <person name="Lee J.-J."/>
        </authorList>
    </citation>
    <scope>NUCLEOTIDE SEQUENCE [LARGE SCALE GENOMIC DNA]</scope>
    <source>
        <strain evidence="3">LCS9</strain>
    </source>
</reference>
<organism evidence="2 3">
    <name type="scientific">Flavisolibacter tropicus</name>
    <dbReference type="NCBI Taxonomy" id="1492898"/>
    <lineage>
        <taxon>Bacteria</taxon>
        <taxon>Pseudomonadati</taxon>
        <taxon>Bacteroidota</taxon>
        <taxon>Chitinophagia</taxon>
        <taxon>Chitinophagales</taxon>
        <taxon>Chitinophagaceae</taxon>
        <taxon>Flavisolibacter</taxon>
    </lineage>
</organism>
<sequence>MKNQIKIVLRLLAVCSIVFCMHHTASSQTYIRNTDWNGNDTTVFGSGQKAVRCIITLENQPDPANNGKMIVVGDFAKYDGVYSPHIARLNADGSIDKTFGTTPLNLGGQPLLTVAEDPKGNLLIGGMFKEVNGQAIGGIARLTPNGNLDPSFTIGTGFGAVSGQTYPEVHKILIKNDPAKDVDDYGILVGGLFKSFNGVDTDGGVKGGLVQLNFNGTYNRSFKVTDDCCSGGGVRDMVFDNDGNIVAVGEFGVAGGVTTKRVARLLRNGGTATQPVIFDPTFKPLNAKVPNNAVNSVLVLPDNKIMIGGKFTAFLDFGPGGGGNPMPEVGSYLARLNANGTLDIPSIADPDPDFVPLGLTSPTLFSIFEPGVQVLKLDPMGRILVGGRFANPKGNLFRLDASGVLDGDFNINAGFNGPVLDFIFRDIVNKDGDVIARGELIATVGDFSSFDNVSKQQNVLELGNATVLATNMLKLNATKVNNTGVKLQWAGTSDILTYELQRSGNGSQFQTIATRSNSNGIIIYNDQSIQGYAILYYRLLAKGKAGEIHFSDVVKLSFTSAQASLQPLSATSLKLTYTGNALYGDKLIIQSIAADGKLIWQKQSPVRGNSINIVISLPVPMSNSFLLVRDEQGALLYKTYYMATSK</sequence>
<dbReference type="OrthoDB" id="651896at2"/>
<dbReference type="Proteomes" id="UP000077177">
    <property type="component" value="Chromosome"/>
</dbReference>
<evidence type="ECO:0000313" key="3">
    <source>
        <dbReference type="Proteomes" id="UP000077177"/>
    </source>
</evidence>
<feature type="signal peptide" evidence="1">
    <location>
        <begin position="1"/>
        <end position="27"/>
    </location>
</feature>
<evidence type="ECO:0000313" key="2">
    <source>
        <dbReference type="EMBL" id="ANE51904.1"/>
    </source>
</evidence>
<dbReference type="AlphaFoldDB" id="A0A172TYF4"/>
<name>A0A172TYF4_9BACT</name>
<keyword evidence="3" id="KW-1185">Reference proteome</keyword>
<gene>
    <name evidence="2" type="ORF">SY85_16800</name>
</gene>
<dbReference type="EMBL" id="CP011390">
    <property type="protein sequence ID" value="ANE51904.1"/>
    <property type="molecule type" value="Genomic_DNA"/>
</dbReference>
<dbReference type="InterPro" id="IPR013783">
    <property type="entry name" value="Ig-like_fold"/>
</dbReference>
<dbReference type="Pfam" id="PF17164">
    <property type="entry name" value="DUF5122"/>
    <property type="match status" value="3"/>
</dbReference>
<protein>
    <recommendedName>
        <fullName evidence="4">Delta-60 repeat protein</fullName>
    </recommendedName>
</protein>
<dbReference type="NCBIfam" id="TIGR02608">
    <property type="entry name" value="delta_60_rpt"/>
    <property type="match status" value="3"/>
</dbReference>
<dbReference type="KEGG" id="fla:SY85_16800"/>
<evidence type="ECO:0008006" key="4">
    <source>
        <dbReference type="Google" id="ProtNLM"/>
    </source>
</evidence>